<dbReference type="InterPro" id="IPR002314">
    <property type="entry name" value="aa-tRNA-synt_IIb"/>
</dbReference>
<dbReference type="EMBL" id="CAJHJG010005872">
    <property type="protein sequence ID" value="CAD6953197.1"/>
    <property type="molecule type" value="Genomic_DNA"/>
</dbReference>
<reference evidence="10" key="2">
    <citation type="journal article" date="2019" name="IMA Fungus">
        <title>Genome sequencing and comparison of five Tilletia species to identify candidate genes for the detection of regulated species infecting wheat.</title>
        <authorList>
            <person name="Nguyen H.D.T."/>
            <person name="Sultana T."/>
            <person name="Kesanakurti P."/>
            <person name="Hambleton S."/>
        </authorList>
    </citation>
    <scope>NUCLEOTIDE SEQUENCE</scope>
    <source>
        <strain evidence="10">DAOMC 238032</strain>
    </source>
</reference>
<evidence type="ECO:0000256" key="1">
    <source>
        <dbReference type="ARBA" id="ARBA00012840"/>
    </source>
</evidence>
<keyword evidence="5" id="KW-0030">Aminoacyl-tRNA synthetase</keyword>
<dbReference type="InterPro" id="IPR002317">
    <property type="entry name" value="Ser-tRNA-ligase_type_1"/>
</dbReference>
<dbReference type="GO" id="GO:0006434">
    <property type="term" value="P:seryl-tRNA aminoacylation"/>
    <property type="evidence" value="ECO:0007669"/>
    <property type="project" value="InterPro"/>
</dbReference>
<evidence type="ECO:0000313" key="10">
    <source>
        <dbReference type="EMBL" id="KAE8264834.1"/>
    </source>
</evidence>
<dbReference type="GO" id="GO:0004828">
    <property type="term" value="F:serine-tRNA ligase activity"/>
    <property type="evidence" value="ECO:0007669"/>
    <property type="project" value="UniProtKB-EC"/>
</dbReference>
<evidence type="ECO:0000259" key="8">
    <source>
        <dbReference type="PROSITE" id="PS50862"/>
    </source>
</evidence>
<dbReference type="PROSITE" id="PS50862">
    <property type="entry name" value="AA_TRNA_LIGASE_II"/>
    <property type="match status" value="1"/>
</dbReference>
<evidence type="ECO:0000313" key="11">
    <source>
        <dbReference type="Proteomes" id="UP000077671"/>
    </source>
</evidence>
<feature type="domain" description="Aminoacyl-transfer RNA synthetases class-II family profile" evidence="8">
    <location>
        <begin position="1"/>
        <end position="110"/>
    </location>
</feature>
<keyword evidence="3" id="KW-0547">Nucleotide-binding</keyword>
<dbReference type="InterPro" id="IPR006195">
    <property type="entry name" value="aa-tRNA-synth_II"/>
</dbReference>
<dbReference type="Pfam" id="PF00587">
    <property type="entry name" value="tRNA-synt_2b"/>
    <property type="match status" value="1"/>
</dbReference>
<reference evidence="9" key="3">
    <citation type="submission" date="2020-10" db="EMBL/GenBank/DDBJ databases">
        <authorList>
            <person name="Sedaghatjoo S."/>
        </authorList>
    </citation>
    <scope>NUCLEOTIDE SEQUENCE</scope>
    <source>
        <strain evidence="9">AZH3</strain>
    </source>
</reference>
<keyword evidence="4" id="KW-0067">ATP-binding</keyword>
<keyword evidence="12" id="KW-1185">Reference proteome</keyword>
<organism evidence="10 11">
    <name type="scientific">Tilletia caries</name>
    <name type="common">wheat bunt fungus</name>
    <dbReference type="NCBI Taxonomy" id="13290"/>
    <lineage>
        <taxon>Eukaryota</taxon>
        <taxon>Fungi</taxon>
        <taxon>Dikarya</taxon>
        <taxon>Basidiomycota</taxon>
        <taxon>Ustilaginomycotina</taxon>
        <taxon>Exobasidiomycetes</taxon>
        <taxon>Tilletiales</taxon>
        <taxon>Tilletiaceae</taxon>
        <taxon>Tilletia</taxon>
    </lineage>
</organism>
<dbReference type="EMBL" id="LWDD02000043">
    <property type="protein sequence ID" value="KAE8264834.1"/>
    <property type="molecule type" value="Genomic_DNA"/>
</dbReference>
<dbReference type="Proteomes" id="UP000836402">
    <property type="component" value="Unassembled WGS sequence"/>
</dbReference>
<dbReference type="GO" id="GO:0005524">
    <property type="term" value="F:ATP binding"/>
    <property type="evidence" value="ECO:0007669"/>
    <property type="project" value="UniProtKB-KW"/>
</dbReference>
<evidence type="ECO:0000313" key="12">
    <source>
        <dbReference type="Proteomes" id="UP000836402"/>
    </source>
</evidence>
<accession>A0A177UT93</accession>
<evidence type="ECO:0000256" key="7">
    <source>
        <dbReference type="ARBA" id="ARBA00034892"/>
    </source>
</evidence>
<sequence>MEEGRVLDMPTEELGASACRKYDIEAWMPGRGSWGEISSASHCTTFQSRRLNIRYRRSQGSQGKLEYAHTLNATAAAMPRLVVAILENFGLAEGEEGRGVKLRSPDVLRPYWIQGDGEVEWVAVGEGSAGQMKRIDPVGRERGMHF</sequence>
<reference evidence="10" key="1">
    <citation type="submission" date="2016-04" db="EMBL/GenBank/DDBJ databases">
        <authorList>
            <person name="Nguyen H.D."/>
            <person name="Kesanakurti P."/>
            <person name="Cullis J."/>
            <person name="Levesque C.A."/>
            <person name="Hambleton S."/>
        </authorList>
    </citation>
    <scope>NUCLEOTIDE SEQUENCE</scope>
    <source>
        <strain evidence="10">DAOMC 238032</strain>
    </source>
</reference>
<dbReference type="Proteomes" id="UP000077671">
    <property type="component" value="Unassembled WGS sequence"/>
</dbReference>
<protein>
    <recommendedName>
        <fullName evidence="1">serine--tRNA ligase</fullName>
        <ecNumber evidence="1">6.1.1.11</ecNumber>
    </recommendedName>
    <alternativeName>
        <fullName evidence="6">Seryl-tRNA synthetase</fullName>
    </alternativeName>
    <alternativeName>
        <fullName evidence="7">Seryl-tRNA(Ser) synthetase</fullName>
    </alternativeName>
</protein>
<dbReference type="SUPFAM" id="SSF55681">
    <property type="entry name" value="Class II aaRS and biotin synthetases"/>
    <property type="match status" value="1"/>
</dbReference>
<name>A0A177UT93_9BASI</name>
<keyword evidence="2" id="KW-0436">Ligase</keyword>
<dbReference type="Gene3D" id="3.30.930.10">
    <property type="entry name" value="Bira Bifunctional Protein, Domain 2"/>
    <property type="match status" value="1"/>
</dbReference>
<dbReference type="PRINTS" id="PR00981">
    <property type="entry name" value="TRNASYNTHSER"/>
</dbReference>
<comment type="caution">
    <text evidence="10">The sequence shown here is derived from an EMBL/GenBank/DDBJ whole genome shotgun (WGS) entry which is preliminary data.</text>
</comment>
<evidence type="ECO:0000256" key="6">
    <source>
        <dbReference type="ARBA" id="ARBA00031113"/>
    </source>
</evidence>
<proteinExistence type="predicted"/>
<dbReference type="EC" id="6.1.1.11" evidence="1"/>
<evidence type="ECO:0000256" key="2">
    <source>
        <dbReference type="ARBA" id="ARBA00022598"/>
    </source>
</evidence>
<dbReference type="PANTHER" id="PTHR11778">
    <property type="entry name" value="SERYL-TRNA SYNTHETASE"/>
    <property type="match status" value="1"/>
</dbReference>
<evidence type="ECO:0000256" key="3">
    <source>
        <dbReference type="ARBA" id="ARBA00022741"/>
    </source>
</evidence>
<dbReference type="AlphaFoldDB" id="A0A177UT93"/>
<evidence type="ECO:0000256" key="4">
    <source>
        <dbReference type="ARBA" id="ARBA00022840"/>
    </source>
</evidence>
<gene>
    <name evidence="10" type="ORF">A4X03_0g670</name>
    <name evidence="9" type="ORF">JKIAZH3_G9860</name>
</gene>
<dbReference type="InterPro" id="IPR045864">
    <property type="entry name" value="aa-tRNA-synth_II/BPL/LPL"/>
</dbReference>
<evidence type="ECO:0000256" key="5">
    <source>
        <dbReference type="ARBA" id="ARBA00023146"/>
    </source>
</evidence>
<evidence type="ECO:0000313" key="9">
    <source>
        <dbReference type="EMBL" id="CAD6953197.1"/>
    </source>
</evidence>